<evidence type="ECO:0000313" key="2">
    <source>
        <dbReference type="Proteomes" id="UP000009131"/>
    </source>
</evidence>
<dbReference type="Proteomes" id="UP000009131">
    <property type="component" value="Unassembled WGS sequence"/>
</dbReference>
<dbReference type="HOGENOM" id="CLU_1261801_0_0_1"/>
<accession>G7E4I6</accession>
<evidence type="ECO:0000313" key="1">
    <source>
        <dbReference type="EMBL" id="GAA97746.1"/>
    </source>
</evidence>
<dbReference type="EMBL" id="BABT02000134">
    <property type="protein sequence ID" value="GAA97746.1"/>
    <property type="molecule type" value="Genomic_DNA"/>
</dbReference>
<reference evidence="1 2" key="1">
    <citation type="journal article" date="2011" name="J. Gen. Appl. Microbiol.">
        <title>Draft genome sequencing of the enigmatic basidiomycete Mixia osmundae.</title>
        <authorList>
            <person name="Nishida H."/>
            <person name="Nagatsuka Y."/>
            <person name="Sugiyama J."/>
        </authorList>
    </citation>
    <scope>NUCLEOTIDE SEQUENCE [LARGE SCALE GENOMIC DNA]</scope>
    <source>
        <strain evidence="2">CBS 9802 / IAM 14324 / JCM 22182 / KY 12970</strain>
    </source>
</reference>
<organism evidence="1 2">
    <name type="scientific">Mixia osmundae (strain CBS 9802 / IAM 14324 / JCM 22182 / KY 12970)</name>
    <dbReference type="NCBI Taxonomy" id="764103"/>
    <lineage>
        <taxon>Eukaryota</taxon>
        <taxon>Fungi</taxon>
        <taxon>Dikarya</taxon>
        <taxon>Basidiomycota</taxon>
        <taxon>Pucciniomycotina</taxon>
        <taxon>Mixiomycetes</taxon>
        <taxon>Mixiales</taxon>
        <taxon>Mixiaceae</taxon>
        <taxon>Mixia</taxon>
    </lineage>
</organism>
<name>G7E4I6_MIXOS</name>
<dbReference type="AlphaFoldDB" id="G7E4I6"/>
<keyword evidence="2" id="KW-1185">Reference proteome</keyword>
<comment type="caution">
    <text evidence="1">The sequence shown here is derived from an EMBL/GenBank/DDBJ whole genome shotgun (WGS) entry which is preliminary data.</text>
</comment>
<protein>
    <submittedName>
        <fullName evidence="1">Uncharacterized protein</fullName>
    </submittedName>
</protein>
<dbReference type="InParanoid" id="G7E4I6"/>
<proteinExistence type="predicted"/>
<reference evidence="1 2" key="2">
    <citation type="journal article" date="2012" name="Open Biol.">
        <title>Characteristics of nucleosomes and linker DNA regions on the genome of the basidiomycete Mixia osmundae revealed by mono- and dinucleosome mapping.</title>
        <authorList>
            <person name="Nishida H."/>
            <person name="Kondo S."/>
            <person name="Matsumoto T."/>
            <person name="Suzuki Y."/>
            <person name="Yoshikawa H."/>
            <person name="Taylor T.D."/>
            <person name="Sugiyama J."/>
        </authorList>
    </citation>
    <scope>NUCLEOTIDE SEQUENCE [LARGE SCALE GENOMIC DNA]</scope>
    <source>
        <strain evidence="2">CBS 9802 / IAM 14324 / JCM 22182 / KY 12970</strain>
    </source>
</reference>
<gene>
    <name evidence="1" type="primary">Mo04425</name>
    <name evidence="1" type="ORF">E5Q_04425</name>
</gene>
<sequence length="219" mass="24591">MKMANSQRQILAAAASNIASSSSTVKQRRASSLLEAKGVSRDMLDTWRRMLLKDLMPDLPLTRMGYSIGHHVMKRIQARIAPASRWDQCHIRYDLADLALYKLRESTKAGERYVVLDEQLDDLPAWLLEASHSANNNFRCLRNDCTQLVPAECGSRLCSSEKLGRPVGRQTRHLVCQPDPTRLDSTRQMSRCRPVAQVLGENGGPGVHEAAQLVWQTAR</sequence>